<protein>
    <recommendedName>
        <fullName evidence="3">DUF937 domain-containing protein</fullName>
    </recommendedName>
</protein>
<dbReference type="Proteomes" id="UP000298438">
    <property type="component" value="Unassembled WGS sequence"/>
</dbReference>
<evidence type="ECO:0000313" key="1">
    <source>
        <dbReference type="EMBL" id="TFW15718.1"/>
    </source>
</evidence>
<accession>A0A4Y9S6N8</accession>
<keyword evidence="2" id="KW-1185">Reference proteome</keyword>
<organism evidence="1 2">
    <name type="scientific">Zemynaea arenosa</name>
    <dbReference type="NCBI Taxonomy" id="2561931"/>
    <lineage>
        <taxon>Bacteria</taxon>
        <taxon>Pseudomonadati</taxon>
        <taxon>Pseudomonadota</taxon>
        <taxon>Betaproteobacteria</taxon>
        <taxon>Burkholderiales</taxon>
        <taxon>Oxalobacteraceae</taxon>
        <taxon>Telluria group</taxon>
        <taxon>Zemynaea</taxon>
    </lineage>
</organism>
<name>A0A4Y9S6N8_9BURK</name>
<gene>
    <name evidence="1" type="ORF">E4L96_17565</name>
</gene>
<dbReference type="RefSeq" id="WP_135208514.1">
    <property type="nucleotide sequence ID" value="NZ_SPVF01000225.1"/>
</dbReference>
<sequence>MSFDLGGLLQQYLGGGQQNVSQQQAENDFERIVPEADQQTLATGVTQALRSDATPPFPDMVSNLFANSNPGQRAGMLNQLLGALGPNVMSVAGGLLGNVLQGHNNAQQAPQITPEQAAQIDPQQVQQIAQHAEQQNPSVVDRMGDFYSQHPTLVKGLGAAALAVALGHIAQNMQQRH</sequence>
<comment type="caution">
    <text evidence="1">The sequence shown here is derived from an EMBL/GenBank/DDBJ whole genome shotgun (WGS) entry which is preliminary data.</text>
</comment>
<evidence type="ECO:0000313" key="2">
    <source>
        <dbReference type="Proteomes" id="UP000298438"/>
    </source>
</evidence>
<dbReference type="AlphaFoldDB" id="A0A4Y9S6N8"/>
<reference evidence="1 2" key="1">
    <citation type="submission" date="2019-03" db="EMBL/GenBank/DDBJ databases">
        <title>Draft Genome Sequence of Massilia arenosa sp. nov., a Novel Massilia Species Isolated from a Sandy-loam Maize Soil.</title>
        <authorList>
            <person name="Raths R."/>
            <person name="Peta V."/>
            <person name="Bucking H."/>
        </authorList>
    </citation>
    <scope>NUCLEOTIDE SEQUENCE [LARGE SCALE GENOMIC DNA]</scope>
    <source>
        <strain evidence="1 2">MC02</strain>
    </source>
</reference>
<proteinExistence type="predicted"/>
<evidence type="ECO:0008006" key="3">
    <source>
        <dbReference type="Google" id="ProtNLM"/>
    </source>
</evidence>
<dbReference type="EMBL" id="SPVF01000225">
    <property type="protein sequence ID" value="TFW15718.1"/>
    <property type="molecule type" value="Genomic_DNA"/>
</dbReference>
<dbReference type="OrthoDB" id="8780806at2"/>